<evidence type="ECO:0000256" key="1">
    <source>
        <dbReference type="SAM" id="Phobius"/>
    </source>
</evidence>
<feature type="transmembrane region" description="Helical" evidence="1">
    <location>
        <begin position="14"/>
        <end position="35"/>
    </location>
</feature>
<name>A0A9P0GR86_PHACE</name>
<gene>
    <name evidence="2" type="ORF">PHAECO_LOCUS13083</name>
</gene>
<proteinExistence type="predicted"/>
<organism evidence="2 3">
    <name type="scientific">Phaedon cochleariae</name>
    <name type="common">Mustard beetle</name>
    <dbReference type="NCBI Taxonomy" id="80249"/>
    <lineage>
        <taxon>Eukaryota</taxon>
        <taxon>Metazoa</taxon>
        <taxon>Ecdysozoa</taxon>
        <taxon>Arthropoda</taxon>
        <taxon>Hexapoda</taxon>
        <taxon>Insecta</taxon>
        <taxon>Pterygota</taxon>
        <taxon>Neoptera</taxon>
        <taxon>Endopterygota</taxon>
        <taxon>Coleoptera</taxon>
        <taxon>Polyphaga</taxon>
        <taxon>Cucujiformia</taxon>
        <taxon>Chrysomeloidea</taxon>
        <taxon>Chrysomelidae</taxon>
        <taxon>Chrysomelinae</taxon>
        <taxon>Chrysomelini</taxon>
        <taxon>Phaedon</taxon>
    </lineage>
</organism>
<dbReference type="AlphaFoldDB" id="A0A9P0GR86"/>
<dbReference type="Proteomes" id="UP001153737">
    <property type="component" value="Chromosome 9"/>
</dbReference>
<reference evidence="2" key="2">
    <citation type="submission" date="2022-10" db="EMBL/GenBank/DDBJ databases">
        <authorList>
            <consortium name="ENA_rothamsted_submissions"/>
            <consortium name="culmorum"/>
            <person name="King R."/>
        </authorList>
    </citation>
    <scope>NUCLEOTIDE SEQUENCE</scope>
</reference>
<accession>A0A9P0GR86</accession>
<keyword evidence="1" id="KW-0472">Membrane</keyword>
<evidence type="ECO:0000313" key="3">
    <source>
        <dbReference type="Proteomes" id="UP001153737"/>
    </source>
</evidence>
<protein>
    <submittedName>
        <fullName evidence="2">Uncharacterized protein</fullName>
    </submittedName>
</protein>
<sequence length="326" mass="37503">MPIKPEGTLVLRSFIMKCVIIFLSLLAVGYSSYLVPRLNLRTINIVVGDDGTITIETTAGTRLFITRNLEHSGPRNIEVFLEDATTPMKKIWIDREATIQLIDSHFWGGMTEADILVRIFKNWQGPLDITSYNALLERVSVCVQNGHINVVLLKILRCLNVEYVSLERCVLDSTLLNTVRPRWSSVLNRLGMRIPVQQRMLNDMSGVQMLDDDMTVGSVIREPRNILGQEEYMMRKFDPSTVTMVESVPDRIPLMDMIHSVPEESMMYRQNPLMRMMQYTPEETMVGRQDLMMPLIESVPENNMVYRQGPLMRRMVRSAPDDIMFV</sequence>
<keyword evidence="1" id="KW-0812">Transmembrane</keyword>
<dbReference type="EMBL" id="OU896715">
    <property type="protein sequence ID" value="CAH1183316.1"/>
    <property type="molecule type" value="Genomic_DNA"/>
</dbReference>
<evidence type="ECO:0000313" key="2">
    <source>
        <dbReference type="EMBL" id="CAH1183316.1"/>
    </source>
</evidence>
<dbReference type="OrthoDB" id="6736457at2759"/>
<reference evidence="2" key="1">
    <citation type="submission" date="2022-01" db="EMBL/GenBank/DDBJ databases">
        <authorList>
            <person name="King R."/>
        </authorList>
    </citation>
    <scope>NUCLEOTIDE SEQUENCE</scope>
</reference>
<keyword evidence="3" id="KW-1185">Reference proteome</keyword>
<keyword evidence="1" id="KW-1133">Transmembrane helix</keyword>